<organism evidence="10 11">
    <name type="scientific">Adineta steineri</name>
    <dbReference type="NCBI Taxonomy" id="433720"/>
    <lineage>
        <taxon>Eukaryota</taxon>
        <taxon>Metazoa</taxon>
        <taxon>Spiralia</taxon>
        <taxon>Gnathifera</taxon>
        <taxon>Rotifera</taxon>
        <taxon>Eurotatoria</taxon>
        <taxon>Bdelloidea</taxon>
        <taxon>Adinetida</taxon>
        <taxon>Adinetidae</taxon>
        <taxon>Adineta</taxon>
    </lineage>
</organism>
<feature type="compositionally biased region" description="Polar residues" evidence="7">
    <location>
        <begin position="91"/>
        <end position="107"/>
    </location>
</feature>
<dbReference type="InterPro" id="IPR036259">
    <property type="entry name" value="MFS_trans_sf"/>
</dbReference>
<keyword evidence="3 8" id="KW-0812">Transmembrane</keyword>
<dbReference type="EMBL" id="CAJNOE010000083">
    <property type="protein sequence ID" value="CAF0880873.1"/>
    <property type="molecule type" value="Genomic_DNA"/>
</dbReference>
<evidence type="ECO:0000256" key="7">
    <source>
        <dbReference type="SAM" id="MobiDB-lite"/>
    </source>
</evidence>
<name>A0A813Y968_9BILA</name>
<feature type="transmembrane region" description="Helical" evidence="8">
    <location>
        <begin position="314"/>
        <end position="340"/>
    </location>
</feature>
<feature type="transmembrane region" description="Helical" evidence="8">
    <location>
        <begin position="423"/>
        <end position="441"/>
    </location>
</feature>
<dbReference type="Pfam" id="PF07690">
    <property type="entry name" value="MFS_1"/>
    <property type="match status" value="2"/>
</dbReference>
<evidence type="ECO:0000256" key="2">
    <source>
        <dbReference type="ARBA" id="ARBA00022448"/>
    </source>
</evidence>
<dbReference type="GO" id="GO:0016324">
    <property type="term" value="C:apical plasma membrane"/>
    <property type="evidence" value="ECO:0007669"/>
    <property type="project" value="TreeGrafter"/>
</dbReference>
<proteinExistence type="predicted"/>
<evidence type="ECO:0000259" key="9">
    <source>
        <dbReference type="PROSITE" id="PS50850"/>
    </source>
</evidence>
<dbReference type="PANTHER" id="PTHR11662">
    <property type="entry name" value="SOLUTE CARRIER FAMILY 17"/>
    <property type="match status" value="1"/>
</dbReference>
<reference evidence="10" key="1">
    <citation type="submission" date="2021-02" db="EMBL/GenBank/DDBJ databases">
        <authorList>
            <person name="Nowell W R."/>
        </authorList>
    </citation>
    <scope>NUCLEOTIDE SEQUENCE</scope>
</reference>
<feature type="transmembrane region" description="Helical" evidence="8">
    <location>
        <begin position="52"/>
        <end position="72"/>
    </location>
</feature>
<feature type="region of interest" description="Disordered" evidence="7">
    <location>
        <begin position="91"/>
        <end position="112"/>
    </location>
</feature>
<dbReference type="PANTHER" id="PTHR11662:SF454">
    <property type="entry name" value="SIALIN-LIKE"/>
    <property type="match status" value="1"/>
</dbReference>
<dbReference type="Gene3D" id="1.20.1250.20">
    <property type="entry name" value="MFS general substrate transporter like domains"/>
    <property type="match status" value="2"/>
</dbReference>
<feature type="transmembrane region" description="Helical" evidence="8">
    <location>
        <begin position="264"/>
        <end position="283"/>
    </location>
</feature>
<dbReference type="InterPro" id="IPR050382">
    <property type="entry name" value="MFS_Na/Anion_cotransporter"/>
</dbReference>
<feature type="transmembrane region" description="Helical" evidence="8">
    <location>
        <begin position="239"/>
        <end position="258"/>
    </location>
</feature>
<feature type="transmembrane region" description="Helical" evidence="8">
    <location>
        <begin position="149"/>
        <end position="169"/>
    </location>
</feature>
<evidence type="ECO:0000256" key="1">
    <source>
        <dbReference type="ARBA" id="ARBA00004141"/>
    </source>
</evidence>
<dbReference type="AlphaFoldDB" id="A0A813Y968"/>
<feature type="transmembrane region" description="Helical" evidence="8">
    <location>
        <begin position="209"/>
        <end position="227"/>
    </location>
</feature>
<accession>A0A813Y968</accession>
<dbReference type="FunFam" id="1.20.1250.20:FF:000003">
    <property type="entry name" value="Solute carrier family 17 member 3"/>
    <property type="match status" value="1"/>
</dbReference>
<keyword evidence="2" id="KW-0813">Transport</keyword>
<dbReference type="SUPFAM" id="SSF103473">
    <property type="entry name" value="MFS general substrate transporter"/>
    <property type="match status" value="1"/>
</dbReference>
<dbReference type="CDD" id="cd17318">
    <property type="entry name" value="MFS_SLC17"/>
    <property type="match status" value="1"/>
</dbReference>
<feature type="transmembrane region" description="Helical" evidence="8">
    <location>
        <begin position="398"/>
        <end position="417"/>
    </location>
</feature>
<evidence type="ECO:0000256" key="6">
    <source>
        <dbReference type="ARBA" id="ARBA00023136"/>
    </source>
</evidence>
<dbReference type="Proteomes" id="UP000663860">
    <property type="component" value="Unassembled WGS sequence"/>
</dbReference>
<evidence type="ECO:0000313" key="10">
    <source>
        <dbReference type="EMBL" id="CAF0880873.1"/>
    </source>
</evidence>
<dbReference type="PROSITE" id="PS50850">
    <property type="entry name" value="MFS"/>
    <property type="match status" value="1"/>
</dbReference>
<feature type="transmembrane region" description="Helical" evidence="8">
    <location>
        <begin position="360"/>
        <end position="377"/>
    </location>
</feature>
<dbReference type="GO" id="GO:0006820">
    <property type="term" value="P:monoatomic anion transport"/>
    <property type="evidence" value="ECO:0007669"/>
    <property type="project" value="TreeGrafter"/>
</dbReference>
<feature type="transmembrane region" description="Helical" evidence="8">
    <location>
        <begin position="488"/>
        <end position="510"/>
    </location>
</feature>
<feature type="domain" description="Major facilitator superfamily (MFS) profile" evidence="9">
    <location>
        <begin position="63"/>
        <end position="515"/>
    </location>
</feature>
<comment type="subcellular location">
    <subcellularLocation>
        <location evidence="1">Membrane</location>
        <topology evidence="1">Multi-pass membrane protein</topology>
    </subcellularLocation>
</comment>
<dbReference type="FunFam" id="1.20.1250.20:FF:000423">
    <property type="entry name" value="Putative inorganic phosphate cotransporter-like Protein"/>
    <property type="match status" value="1"/>
</dbReference>
<keyword evidence="4" id="KW-0769">Symport</keyword>
<feature type="transmembrane region" description="Helical" evidence="8">
    <location>
        <begin position="123"/>
        <end position="142"/>
    </location>
</feature>
<evidence type="ECO:0000256" key="4">
    <source>
        <dbReference type="ARBA" id="ARBA00022847"/>
    </source>
</evidence>
<comment type="caution">
    <text evidence="10">The sequence shown here is derived from an EMBL/GenBank/DDBJ whole genome shotgun (WGS) entry which is preliminary data.</text>
</comment>
<dbReference type="InterPro" id="IPR020846">
    <property type="entry name" value="MFS_dom"/>
</dbReference>
<sequence length="529" mass="58259">MRSQPDTRRSTSALLYDENEKTIDAILDQQPLLGYTDIDGDNNINEPWHRRIFARHIVATWTFFGFLCLYMLRVNLSVAIVAMTTPQSATNQSVEACPSPNDSSSTPAKHGDFDWDPRTQGHVLGSFFYGYILSQFIGGILAERFGAKWIFGCGLLGAGLLTLLSPIAAKTHVGLLIATRVLIGVFEGPAFPAAGALWSQWVPPLERSIIPPIAHAGMILLIFKIKLMYFRSWFLGKEVGVVVTTPLAGILCASTFLGGWPSSFYVFGVITCIWFIFWCFFAYNSPSQHPRCSKKERDYITAVLPKPKKLKTPWLAIATSIPFWSIAIASTCVQFVYYVLLTSLPTYFATILRFNLQKNGFMFAIPYVFMMIVIVTSGQLADHLRARKIMSTTAVRKLQTIIGGVGSSLFLVLIGYVGCSKVAAMFCITLAVAFIGFHSSGCQISHLDIASNYAGTLVGITNTLASIPGFVGPAMVGAITNNNQTLHAWQTIFNVSAGIGLFGCIVYCIFFDGNEQSWNRNDIEEITED</sequence>
<keyword evidence="5 8" id="KW-1133">Transmembrane helix</keyword>
<evidence type="ECO:0000256" key="3">
    <source>
        <dbReference type="ARBA" id="ARBA00022692"/>
    </source>
</evidence>
<keyword evidence="6 8" id="KW-0472">Membrane</keyword>
<dbReference type="GO" id="GO:0015293">
    <property type="term" value="F:symporter activity"/>
    <property type="evidence" value="ECO:0007669"/>
    <property type="project" value="UniProtKB-KW"/>
</dbReference>
<evidence type="ECO:0000313" key="11">
    <source>
        <dbReference type="Proteomes" id="UP000663860"/>
    </source>
</evidence>
<feature type="transmembrane region" description="Helical" evidence="8">
    <location>
        <begin position="453"/>
        <end position="476"/>
    </location>
</feature>
<gene>
    <name evidence="10" type="ORF">IZO911_LOCUS11180</name>
</gene>
<evidence type="ECO:0000256" key="5">
    <source>
        <dbReference type="ARBA" id="ARBA00022989"/>
    </source>
</evidence>
<dbReference type="InterPro" id="IPR011701">
    <property type="entry name" value="MFS"/>
</dbReference>
<evidence type="ECO:0000256" key="8">
    <source>
        <dbReference type="SAM" id="Phobius"/>
    </source>
</evidence>
<protein>
    <recommendedName>
        <fullName evidence="9">Major facilitator superfamily (MFS) profile domain-containing protein</fullName>
    </recommendedName>
</protein>